<dbReference type="PROSITE" id="PS51194">
    <property type="entry name" value="HELICASE_CTER"/>
    <property type="match status" value="1"/>
</dbReference>
<name>A0A553ZXN0_9BACI</name>
<dbReference type="PANTHER" id="PTHR10799">
    <property type="entry name" value="SNF2/RAD54 HELICASE FAMILY"/>
    <property type="match status" value="1"/>
</dbReference>
<dbReference type="InterPro" id="IPR014001">
    <property type="entry name" value="Helicase_ATP-bd"/>
</dbReference>
<keyword evidence="4" id="KW-0067">ATP-binding</keyword>
<dbReference type="GO" id="GO:0004386">
    <property type="term" value="F:helicase activity"/>
    <property type="evidence" value="ECO:0007669"/>
    <property type="project" value="UniProtKB-KW"/>
</dbReference>
<organism evidence="4 5">
    <name type="scientific">Alkalicoccobacillus porphyridii</name>
    <dbReference type="NCBI Taxonomy" id="2597270"/>
    <lineage>
        <taxon>Bacteria</taxon>
        <taxon>Bacillati</taxon>
        <taxon>Bacillota</taxon>
        <taxon>Bacilli</taxon>
        <taxon>Bacillales</taxon>
        <taxon>Bacillaceae</taxon>
        <taxon>Alkalicoccobacillus</taxon>
    </lineage>
</organism>
<evidence type="ECO:0000259" key="2">
    <source>
        <dbReference type="PROSITE" id="PS51192"/>
    </source>
</evidence>
<dbReference type="GO" id="GO:0016787">
    <property type="term" value="F:hydrolase activity"/>
    <property type="evidence" value="ECO:0007669"/>
    <property type="project" value="UniProtKB-KW"/>
</dbReference>
<proteinExistence type="predicted"/>
<accession>A0A553ZXN0</accession>
<comment type="caution">
    <text evidence="4">The sequence shown here is derived from an EMBL/GenBank/DDBJ whole genome shotgun (WGS) entry which is preliminary data.</text>
</comment>
<dbReference type="AlphaFoldDB" id="A0A553ZXN0"/>
<feature type="domain" description="Helicase C-terminal" evidence="3">
    <location>
        <begin position="829"/>
        <end position="993"/>
    </location>
</feature>
<dbReference type="OrthoDB" id="9760715at2"/>
<dbReference type="SMART" id="SM00490">
    <property type="entry name" value="HELICc"/>
    <property type="match status" value="1"/>
</dbReference>
<dbReference type="Pfam" id="PF00176">
    <property type="entry name" value="SNF2-rel_dom"/>
    <property type="match status" value="1"/>
</dbReference>
<dbReference type="PROSITE" id="PS51192">
    <property type="entry name" value="HELICASE_ATP_BIND_1"/>
    <property type="match status" value="1"/>
</dbReference>
<dbReference type="FunFam" id="3.40.50.300:FF:000533">
    <property type="entry name" value="Helicase, Snf2 family"/>
    <property type="match status" value="1"/>
</dbReference>
<dbReference type="Proteomes" id="UP000318521">
    <property type="component" value="Unassembled WGS sequence"/>
</dbReference>
<dbReference type="InterPro" id="IPR027417">
    <property type="entry name" value="P-loop_NTPase"/>
</dbReference>
<dbReference type="EMBL" id="VLXZ01000007">
    <property type="protein sequence ID" value="TSB46155.1"/>
    <property type="molecule type" value="Genomic_DNA"/>
</dbReference>
<protein>
    <submittedName>
        <fullName evidence="4">DEAD/DEAH box helicase</fullName>
    </submittedName>
</protein>
<dbReference type="InterPro" id="IPR001650">
    <property type="entry name" value="Helicase_C-like"/>
</dbReference>
<dbReference type="CDD" id="cd18793">
    <property type="entry name" value="SF2_C_SNF"/>
    <property type="match status" value="1"/>
</dbReference>
<keyword evidence="4" id="KW-0347">Helicase</keyword>
<dbReference type="InterPro" id="IPR038718">
    <property type="entry name" value="SNF2-like_sf"/>
</dbReference>
<dbReference type="CDD" id="cd18012">
    <property type="entry name" value="DEXQc_arch_SWI2_SNF2"/>
    <property type="match status" value="1"/>
</dbReference>
<reference evidence="4 5" key="1">
    <citation type="submission" date="2019-07" db="EMBL/GenBank/DDBJ databases">
        <authorList>
            <person name="Park Y.J."/>
            <person name="Jeong S.E."/>
            <person name="Jung H.S."/>
        </authorList>
    </citation>
    <scope>NUCLEOTIDE SEQUENCE [LARGE SCALE GENOMIC DNA]</scope>
    <source>
        <strain evidence="5">P16(2019)</strain>
    </source>
</reference>
<dbReference type="Pfam" id="PF12419">
    <property type="entry name" value="DUF3670"/>
    <property type="match status" value="1"/>
</dbReference>
<evidence type="ECO:0000313" key="5">
    <source>
        <dbReference type="Proteomes" id="UP000318521"/>
    </source>
</evidence>
<dbReference type="RefSeq" id="WP_143849049.1">
    <property type="nucleotide sequence ID" value="NZ_VLXZ01000007.1"/>
</dbReference>
<dbReference type="InterPro" id="IPR000330">
    <property type="entry name" value="SNF2_N"/>
</dbReference>
<sequence length="998" mass="115232">MRKMIIHGGWIQNVFFIWAEQEKKSRFDQVDSFKYPFLFSPFELKLLLYQNDPASFFGTFVQTSQAVLQTPLINRQIQSPAGEATVYQADPQTKTYPFPVEGIRLSNDEFLHQLPLMRSWRFLPNVEIGQDLKVWLDLAEEIWKLITQGHFQPANNGSWKLKDEEIPLRSWTEAVPLSSLALYAEQSFMQKESEQSEREEKVRSALHLITDAAIRSLMADPEVDIAFKQWQESVDNRWKSFMQSLASSQSLNQTTSSKSLAQELGTVKRLPFQTALRIEEPIDPEEAWQVKLCLADRLHPSYIIEMSDLEKGNHPWRINPISQLKSDSQIISKVVPYLDQLSLAESQVELSADEVFSLCTSYAEVLNQKDIYLIVPQWLKQRKQFSVHLSVETPKHELATSEPLLNWQSVADFTYNVAIGDLVLSSDDFSQYVEEKRPFIYQNGQWVAWDPSMAKRLQTYLDQFNSQATYLDALQLDEDNLAFAEDVDVDWEVEWQEEMEASLTQVFKDKPTPIDLPENFQGELRSYQHEGVSWLSHLRRAGFGGVLADDMGLGKSIQTLVYMLYIKEAQKKSKKHNTPFLLICPTSLLFNWTQEAKQFAPDLKVFIHHGQTRINQMINSKALEEWDVVLTSYQLAVRDAEAFKMIQWNSMILDEAQHIKNVDTKQRRVIKQFKASHILALTGTPIENRLRELWSLLDVTNPGLLGRFTTFQNRFIKPIEKDKDPDRLAQLQATIKPFVLRRKKDDLSLKLNLPEKHEKIHHVHLSLEQAAYYQAVVEEVSKQLNEVTNMERRSLILKSLTRLKQICNHPAHFLKLKSVSDHQSGKWEEFLKLIDEIRANQEKVLVFTQYKEMGAIITHELEQRFSQPVPFLHGSLTRAKRQEVITDFQSNQNTTAFVLSLKAGGVGLNLTAANHVIHYDRWWNPAVENQATDRAFRIGQTSDVTVHTLITTGTIEERIDRMLVSKQSLANEILSADAAKFTEMTDEEVLDLIRLSRD</sequence>
<keyword evidence="4" id="KW-0547">Nucleotide-binding</keyword>
<dbReference type="Gene3D" id="3.40.50.10810">
    <property type="entry name" value="Tandem AAA-ATPase domain"/>
    <property type="match status" value="1"/>
</dbReference>
<dbReference type="InterPro" id="IPR022138">
    <property type="entry name" value="DUF3670"/>
</dbReference>
<dbReference type="GO" id="GO:0005524">
    <property type="term" value="F:ATP binding"/>
    <property type="evidence" value="ECO:0007669"/>
    <property type="project" value="InterPro"/>
</dbReference>
<dbReference type="InterPro" id="IPR049730">
    <property type="entry name" value="SNF2/RAD54-like_C"/>
</dbReference>
<dbReference type="Pfam" id="PF00271">
    <property type="entry name" value="Helicase_C"/>
    <property type="match status" value="1"/>
</dbReference>
<gene>
    <name evidence="4" type="ORF">FN960_12385</name>
</gene>
<evidence type="ECO:0000256" key="1">
    <source>
        <dbReference type="ARBA" id="ARBA00022801"/>
    </source>
</evidence>
<dbReference type="SUPFAM" id="SSF52540">
    <property type="entry name" value="P-loop containing nucleoside triphosphate hydrolases"/>
    <property type="match status" value="2"/>
</dbReference>
<dbReference type="SMART" id="SM00487">
    <property type="entry name" value="DEXDc"/>
    <property type="match status" value="1"/>
</dbReference>
<keyword evidence="5" id="KW-1185">Reference proteome</keyword>
<dbReference type="Gene3D" id="3.40.50.300">
    <property type="entry name" value="P-loop containing nucleotide triphosphate hydrolases"/>
    <property type="match status" value="1"/>
</dbReference>
<evidence type="ECO:0000259" key="3">
    <source>
        <dbReference type="PROSITE" id="PS51194"/>
    </source>
</evidence>
<feature type="domain" description="Helicase ATP-binding" evidence="2">
    <location>
        <begin position="536"/>
        <end position="703"/>
    </location>
</feature>
<keyword evidence="1" id="KW-0378">Hydrolase</keyword>
<evidence type="ECO:0000313" key="4">
    <source>
        <dbReference type="EMBL" id="TSB46155.1"/>
    </source>
</evidence>